<dbReference type="RefSeq" id="XP_031383889.1">
    <property type="nucleotide sequence ID" value="XM_031528029.1"/>
</dbReference>
<evidence type="ECO:0000256" key="1">
    <source>
        <dbReference type="SAM" id="Phobius"/>
    </source>
</evidence>
<evidence type="ECO:0000313" key="6">
    <source>
        <dbReference type="RefSeq" id="XP_031383889.1"/>
    </source>
</evidence>
<keyword evidence="1" id="KW-1133">Transmembrane helix</keyword>
<dbReference type="AlphaFoldDB" id="A0A218WUQ6"/>
<dbReference type="Proteomes" id="UP000197138">
    <property type="component" value="Unassembled WGS sequence"/>
</dbReference>
<dbReference type="GO" id="GO:0005524">
    <property type="term" value="F:ATP binding"/>
    <property type="evidence" value="ECO:0007669"/>
    <property type="project" value="InterPro"/>
</dbReference>
<dbReference type="Gene3D" id="1.10.510.10">
    <property type="entry name" value="Transferase(Phosphotransferase) domain 1"/>
    <property type="match status" value="1"/>
</dbReference>
<dbReference type="Proteomes" id="UP000515151">
    <property type="component" value="Chromosome 2"/>
</dbReference>
<evidence type="ECO:0000259" key="2">
    <source>
        <dbReference type="PROSITE" id="PS50011"/>
    </source>
</evidence>
<reference evidence="5" key="3">
    <citation type="journal article" date="2020" name="Plant Biotechnol. J.">
        <title>The pomegranate (Punica granatum L.) draft genome dissects genetic divergence between soft- and hard-seeded cultivars.</title>
        <authorList>
            <person name="Luo X."/>
            <person name="Li H."/>
            <person name="Wu Z."/>
            <person name="Yao W."/>
            <person name="Zhao P."/>
            <person name="Cao D."/>
            <person name="Yu H."/>
            <person name="Li K."/>
            <person name="Poudel K."/>
            <person name="Zhao D."/>
            <person name="Zhang F."/>
            <person name="Xia X."/>
            <person name="Chen L."/>
            <person name="Wang Q."/>
            <person name="Jing D."/>
            <person name="Cao S."/>
        </authorList>
    </citation>
    <scope>NUCLEOTIDE SEQUENCE [LARGE SCALE GENOMIC DNA]</scope>
</reference>
<organism evidence="3 4">
    <name type="scientific">Punica granatum</name>
    <name type="common">Pomegranate</name>
    <dbReference type="NCBI Taxonomy" id="22663"/>
    <lineage>
        <taxon>Eukaryota</taxon>
        <taxon>Viridiplantae</taxon>
        <taxon>Streptophyta</taxon>
        <taxon>Embryophyta</taxon>
        <taxon>Tracheophyta</taxon>
        <taxon>Spermatophyta</taxon>
        <taxon>Magnoliopsida</taxon>
        <taxon>eudicotyledons</taxon>
        <taxon>Gunneridae</taxon>
        <taxon>Pentapetalae</taxon>
        <taxon>rosids</taxon>
        <taxon>malvids</taxon>
        <taxon>Myrtales</taxon>
        <taxon>Lythraceae</taxon>
        <taxon>Punica</taxon>
    </lineage>
</organism>
<dbReference type="InterPro" id="IPR011009">
    <property type="entry name" value="Kinase-like_dom_sf"/>
</dbReference>
<keyword evidence="1" id="KW-0812">Transmembrane</keyword>
<dbReference type="InterPro" id="IPR052451">
    <property type="entry name" value="Ser/Thr_kinase-like"/>
</dbReference>
<reference evidence="4" key="1">
    <citation type="journal article" date="2017" name="Plant J.">
        <title>The pomegranate (Punica granatum L.) genome and the genomics of punicalagin biosynthesis.</title>
        <authorList>
            <person name="Qin G."/>
            <person name="Xu C."/>
            <person name="Ming R."/>
            <person name="Tang H."/>
            <person name="Guyot R."/>
            <person name="Kramer E.M."/>
            <person name="Hu Y."/>
            <person name="Yi X."/>
            <person name="Qi Y."/>
            <person name="Xu X."/>
            <person name="Gao Z."/>
            <person name="Pan H."/>
            <person name="Jian J."/>
            <person name="Tian Y."/>
            <person name="Yue Z."/>
            <person name="Xu Y."/>
        </authorList>
    </citation>
    <scope>NUCLEOTIDE SEQUENCE [LARGE SCALE GENOMIC DNA]</scope>
    <source>
        <strain evidence="4">cv. Dabenzi</strain>
    </source>
</reference>
<dbReference type="SUPFAM" id="SSF56112">
    <property type="entry name" value="Protein kinase-like (PK-like)"/>
    <property type="match status" value="1"/>
</dbReference>
<dbReference type="GO" id="GO:0004672">
    <property type="term" value="F:protein kinase activity"/>
    <property type="evidence" value="ECO:0007669"/>
    <property type="project" value="InterPro"/>
</dbReference>
<dbReference type="InterPro" id="IPR001245">
    <property type="entry name" value="Ser-Thr/Tyr_kinase_cat_dom"/>
</dbReference>
<evidence type="ECO:0000313" key="3">
    <source>
        <dbReference type="EMBL" id="OWM75712.1"/>
    </source>
</evidence>
<accession>A0A218WUQ6</accession>
<dbReference type="InterPro" id="IPR000719">
    <property type="entry name" value="Prot_kinase_dom"/>
</dbReference>
<dbReference type="PROSITE" id="PS50011">
    <property type="entry name" value="PROTEIN_KINASE_DOM"/>
    <property type="match status" value="1"/>
</dbReference>
<evidence type="ECO:0000313" key="5">
    <source>
        <dbReference type="Proteomes" id="UP000515151"/>
    </source>
</evidence>
<reference evidence="6" key="4">
    <citation type="submission" date="2025-04" db="UniProtKB">
        <authorList>
            <consortium name="RefSeq"/>
        </authorList>
    </citation>
    <scope>IDENTIFICATION</scope>
    <source>
        <tissue evidence="6">Leaf</tissue>
    </source>
</reference>
<gene>
    <name evidence="6" type="primary">LOC116197783</name>
    <name evidence="3" type="ORF">CDL15_Pgr021877</name>
</gene>
<dbReference type="GeneID" id="116197783"/>
<evidence type="ECO:0000313" key="4">
    <source>
        <dbReference type="Proteomes" id="UP000197138"/>
    </source>
</evidence>
<keyword evidence="5" id="KW-1185">Reference proteome</keyword>
<dbReference type="PANTHER" id="PTHR48008">
    <property type="entry name" value="LEUCINE-RICH REPEAT RECEPTOR-LIKE PROTEIN KINASE IMK3-RELATED"/>
    <property type="match status" value="1"/>
</dbReference>
<proteinExistence type="predicted"/>
<dbReference type="Gene3D" id="3.30.200.20">
    <property type="entry name" value="Phosphorylase Kinase, domain 1"/>
    <property type="match status" value="1"/>
</dbReference>
<dbReference type="Pfam" id="PF07714">
    <property type="entry name" value="PK_Tyr_Ser-Thr"/>
    <property type="match status" value="1"/>
</dbReference>
<protein>
    <submittedName>
        <fullName evidence="6">Kinase-like protein TMKL1</fullName>
    </submittedName>
</protein>
<dbReference type="EMBL" id="MTKT01003240">
    <property type="protein sequence ID" value="OWM75712.1"/>
    <property type="molecule type" value="Genomic_DNA"/>
</dbReference>
<dbReference type="OrthoDB" id="4062651at2759"/>
<sequence length="353" mass="39201">MLKLILGLAIPVSTVILVALFYLFQRHRARSKDDHGDLESLGQQDGDGTQAEDLFIFRGGEDLTICDILEAPGEVIGKSNYGTLYRALLYRSSGMRLLRFLRPVCTAATGEEFIDVIEFLGSIRHPNLVPLLGFYSGPRGEKLLIYPFYRRGNLAEFIRDRSGDSHMWATIYKISVGIARGLDHLHTGLMKPVIHANLKSKNIFLDRSHEPCISDFGLHLLLNPSTGQEMLETSASEGYKAPELIKMKDANGDTDIYSLGVILLELVTGKEPITVEATPDEDSHLPNYLRNAVLGHRLSDLYHPGILSSSEDVGVTEERVLKLFQLGMACCSPSPSLRPNIKQVLRKLEEIGT</sequence>
<feature type="domain" description="Protein kinase" evidence="2">
    <location>
        <begin position="70"/>
        <end position="351"/>
    </location>
</feature>
<reference evidence="3" key="2">
    <citation type="submission" date="2017-06" db="EMBL/GenBank/DDBJ databases">
        <title>The pomegranate genome and the genomics of punicalagin biosynthesis.</title>
        <authorList>
            <person name="Xu C."/>
        </authorList>
    </citation>
    <scope>NUCLEOTIDE SEQUENCE [LARGE SCALE GENOMIC DNA]</scope>
    <source>
        <tissue evidence="3">Fresh leaf</tissue>
    </source>
</reference>
<keyword evidence="1" id="KW-0472">Membrane</keyword>
<feature type="transmembrane region" description="Helical" evidence="1">
    <location>
        <begin position="6"/>
        <end position="24"/>
    </location>
</feature>
<dbReference type="PANTHER" id="PTHR48008:SF13">
    <property type="entry name" value="PROTEIN KINASE SUPERFAMILY PROTEIN"/>
    <property type="match status" value="1"/>
</dbReference>
<name>A0A218WUQ6_PUNGR</name>